<reference evidence="2" key="1">
    <citation type="submission" date="2021-02" db="EMBL/GenBank/DDBJ databases">
        <authorList>
            <person name="Nowell W R."/>
        </authorList>
    </citation>
    <scope>NUCLEOTIDE SEQUENCE</scope>
</reference>
<sequence length="263" mass="30440">MATENAQPTTDSAIRFEKTTDLTTLFAGARDVPPQSYGRVQQLRDDGNHKSTHMQKQQGYGQRQRLQEEDNSDPGYPQQPRTFTNQNRPYLRGNRGRSNGRGRGRGRGRGYYNNNSYNPPAAPILYNYVPQQYQLPIRQQPQQQQNNGPLNKGNPTALYRNNISMSFQDRQNNNPVTSNNSNTLKNSFQNQHYRNDSNQYQAYLNKIGNQSHRNKLSNTDRNTPNNPDYRYPNNPNQAISKEAVRSIQDDYDEDLIFQDQQYT</sequence>
<comment type="caution">
    <text evidence="2">The sequence shown here is derived from an EMBL/GenBank/DDBJ whole genome shotgun (WGS) entry which is preliminary data.</text>
</comment>
<feature type="region of interest" description="Disordered" evidence="1">
    <location>
        <begin position="209"/>
        <end position="237"/>
    </location>
</feature>
<evidence type="ECO:0000313" key="2">
    <source>
        <dbReference type="EMBL" id="CAF1179446.1"/>
    </source>
</evidence>
<feature type="compositionally biased region" description="Basic residues" evidence="1">
    <location>
        <begin position="94"/>
        <end position="108"/>
    </location>
</feature>
<feature type="region of interest" description="Disordered" evidence="1">
    <location>
        <begin position="47"/>
        <end position="119"/>
    </location>
</feature>
<accession>A0A814UY86</accession>
<gene>
    <name evidence="2" type="ORF">GPM918_LOCUS22618</name>
    <name evidence="3" type="ORF">SRO942_LOCUS22617</name>
</gene>
<feature type="region of interest" description="Disordered" evidence="1">
    <location>
        <begin position="168"/>
        <end position="188"/>
    </location>
</feature>
<dbReference type="Proteomes" id="UP000681722">
    <property type="component" value="Unassembled WGS sequence"/>
</dbReference>
<feature type="compositionally biased region" description="Polar residues" evidence="1">
    <location>
        <begin position="209"/>
        <end position="220"/>
    </location>
</feature>
<dbReference type="EMBL" id="CAJOBC010007807">
    <property type="protein sequence ID" value="CAF3943651.1"/>
    <property type="molecule type" value="Genomic_DNA"/>
</dbReference>
<feature type="compositionally biased region" description="Polar residues" evidence="1">
    <location>
        <begin position="79"/>
        <end position="88"/>
    </location>
</feature>
<dbReference type="Proteomes" id="UP000663829">
    <property type="component" value="Unassembled WGS sequence"/>
</dbReference>
<evidence type="ECO:0000256" key="1">
    <source>
        <dbReference type="SAM" id="MobiDB-lite"/>
    </source>
</evidence>
<feature type="compositionally biased region" description="Low complexity" evidence="1">
    <location>
        <begin position="172"/>
        <end position="183"/>
    </location>
</feature>
<evidence type="ECO:0000313" key="4">
    <source>
        <dbReference type="Proteomes" id="UP000663829"/>
    </source>
</evidence>
<name>A0A814UY86_9BILA</name>
<keyword evidence="4" id="KW-1185">Reference proteome</keyword>
<protein>
    <submittedName>
        <fullName evidence="2">Uncharacterized protein</fullName>
    </submittedName>
</protein>
<proteinExistence type="predicted"/>
<dbReference type="EMBL" id="CAJNOQ010007806">
    <property type="protein sequence ID" value="CAF1179446.1"/>
    <property type="molecule type" value="Genomic_DNA"/>
</dbReference>
<dbReference type="AlphaFoldDB" id="A0A814UY86"/>
<feature type="compositionally biased region" description="Low complexity" evidence="1">
    <location>
        <begin position="221"/>
        <end position="236"/>
    </location>
</feature>
<organism evidence="2 4">
    <name type="scientific">Didymodactylos carnosus</name>
    <dbReference type="NCBI Taxonomy" id="1234261"/>
    <lineage>
        <taxon>Eukaryota</taxon>
        <taxon>Metazoa</taxon>
        <taxon>Spiralia</taxon>
        <taxon>Gnathifera</taxon>
        <taxon>Rotifera</taxon>
        <taxon>Eurotatoria</taxon>
        <taxon>Bdelloidea</taxon>
        <taxon>Philodinida</taxon>
        <taxon>Philodinidae</taxon>
        <taxon>Didymodactylos</taxon>
    </lineage>
</organism>
<evidence type="ECO:0000313" key="3">
    <source>
        <dbReference type="EMBL" id="CAF3943651.1"/>
    </source>
</evidence>